<proteinExistence type="predicted"/>
<name>A0A142JMI1_9BURK</name>
<dbReference type="Proteomes" id="UP000075238">
    <property type="component" value="Chromosome 1"/>
</dbReference>
<evidence type="ECO:0000313" key="2">
    <source>
        <dbReference type="Proteomes" id="UP000075238"/>
    </source>
</evidence>
<dbReference type="EMBL" id="CP014844">
    <property type="protein sequence ID" value="AMR79293.1"/>
    <property type="molecule type" value="Genomic_DNA"/>
</dbReference>
<accession>A0A142JMI1</accession>
<dbReference type="STRING" id="1796606.A2G96_16990"/>
<dbReference type="AlphaFoldDB" id="A0A142JMI1"/>
<evidence type="ECO:0000313" key="1">
    <source>
        <dbReference type="EMBL" id="AMR79293.1"/>
    </source>
</evidence>
<reference evidence="1 2" key="1">
    <citation type="submission" date="2016-03" db="EMBL/GenBank/DDBJ databases">
        <title>Complete genome sequence of a novel chlorpyrifos degrading bacterium, Cupriavidus nantongensis sp. X1.</title>
        <authorList>
            <person name="Fang L."/>
        </authorList>
    </citation>
    <scope>NUCLEOTIDE SEQUENCE [LARGE SCALE GENOMIC DNA]</scope>
    <source>
        <strain evidence="1 2">X1</strain>
    </source>
</reference>
<dbReference type="RefSeq" id="WP_062801173.1">
    <property type="nucleotide sequence ID" value="NZ_CP014844.1"/>
</dbReference>
<dbReference type="KEGG" id="cnan:A2G96_16990"/>
<gene>
    <name evidence="1" type="ORF">A2G96_16990</name>
</gene>
<organism evidence="1 2">
    <name type="scientific">Cupriavidus nantongensis</name>
    <dbReference type="NCBI Taxonomy" id="1796606"/>
    <lineage>
        <taxon>Bacteria</taxon>
        <taxon>Pseudomonadati</taxon>
        <taxon>Pseudomonadota</taxon>
        <taxon>Betaproteobacteria</taxon>
        <taxon>Burkholderiales</taxon>
        <taxon>Burkholderiaceae</taxon>
        <taxon>Cupriavidus</taxon>
    </lineage>
</organism>
<protein>
    <submittedName>
        <fullName evidence="1">Uncharacterized protein</fullName>
    </submittedName>
</protein>
<keyword evidence="2" id="KW-1185">Reference proteome</keyword>
<sequence>MTLPSQTNVLASDAAIYVAIVSFTHAPTIAACAHLQRTLATIDIALDLQGLSDELVHTRSAQLALVSVIDRRDRIGVLAVSALEALTLRAAAPHIAEAFGRIRLNTFFFAHAVAERAQNHERDALLFL</sequence>